<feature type="region of interest" description="Disordered" evidence="5">
    <location>
        <begin position="1"/>
        <end position="22"/>
    </location>
</feature>
<dbReference type="InterPro" id="IPR003593">
    <property type="entry name" value="AAA+_ATPase"/>
</dbReference>
<keyword evidence="8" id="KW-1185">Reference proteome</keyword>
<evidence type="ECO:0000256" key="2">
    <source>
        <dbReference type="ARBA" id="ARBA00022592"/>
    </source>
</evidence>
<dbReference type="Gene3D" id="3.40.50.300">
    <property type="entry name" value="P-loop containing nucleotide triphosphate hydrolases"/>
    <property type="match status" value="1"/>
</dbReference>
<keyword evidence="3" id="KW-0547">Nucleotide-binding</keyword>
<evidence type="ECO:0000313" key="8">
    <source>
        <dbReference type="Proteomes" id="UP000281343"/>
    </source>
</evidence>
<keyword evidence="4 7" id="KW-0067">ATP-binding</keyword>
<dbReference type="AlphaFoldDB" id="A0A3L9Y4Y7"/>
<evidence type="ECO:0000313" key="7">
    <source>
        <dbReference type="EMBL" id="RMA42117.1"/>
    </source>
</evidence>
<sequence>MFDTADTDTTTTTTVIHPSGRNTPPFMEIRDLNLWYGEKQALIDVNFDLHPGEALAFIGPSGCGKSTALKCLNRMHDDTRDVRITGQLVLDGEDIHHPDVDPPLLRRRFGWVAQKPNPFPSSIWNNVAYGARLHGLMRDKAELEGHVETCLRRAHLWEEVRDDLHRKAGTDLSGGQQQRLCIARALSTQPDVLLMDEPTGSIDPIATAKVEELVLELKESKAIVIITHSMMQARRVADRVAYFHLGRLLEIGPTETMFTNAKTREARAFIDGQFG</sequence>
<dbReference type="EMBL" id="RCNT01000005">
    <property type="protein sequence ID" value="RMA42117.1"/>
    <property type="molecule type" value="Genomic_DNA"/>
</dbReference>
<dbReference type="GO" id="GO:0016887">
    <property type="term" value="F:ATP hydrolysis activity"/>
    <property type="evidence" value="ECO:0007669"/>
    <property type="project" value="InterPro"/>
</dbReference>
<keyword evidence="1" id="KW-0813">Transport</keyword>
<evidence type="ECO:0000256" key="1">
    <source>
        <dbReference type="ARBA" id="ARBA00022448"/>
    </source>
</evidence>
<dbReference type="Pfam" id="PF00005">
    <property type="entry name" value="ABC_tran"/>
    <property type="match status" value="1"/>
</dbReference>
<feature type="compositionally biased region" description="Low complexity" evidence="5">
    <location>
        <begin position="1"/>
        <end position="14"/>
    </location>
</feature>
<dbReference type="InterPro" id="IPR003439">
    <property type="entry name" value="ABC_transporter-like_ATP-bd"/>
</dbReference>
<dbReference type="PROSITE" id="PS50893">
    <property type="entry name" value="ABC_TRANSPORTER_2"/>
    <property type="match status" value="1"/>
</dbReference>
<dbReference type="GO" id="GO:0005315">
    <property type="term" value="F:phosphate transmembrane transporter activity"/>
    <property type="evidence" value="ECO:0007669"/>
    <property type="project" value="InterPro"/>
</dbReference>
<dbReference type="OrthoDB" id="7832213at2"/>
<protein>
    <submittedName>
        <fullName evidence="7">Phosphate ABC transporter ATP-binding protein</fullName>
    </submittedName>
</protein>
<gene>
    <name evidence="7" type="ORF">D9R08_11745</name>
</gene>
<name>A0A3L9Y4Y7_9RHOB</name>
<keyword evidence="2" id="KW-0592">Phosphate transport</keyword>
<accession>A0A3L9Y4Y7</accession>
<dbReference type="InterPro" id="IPR027417">
    <property type="entry name" value="P-loop_NTPase"/>
</dbReference>
<organism evidence="7 8">
    <name type="scientific">Rhodophyticola porphyridii</name>
    <dbReference type="NCBI Taxonomy" id="1852017"/>
    <lineage>
        <taxon>Bacteria</taxon>
        <taxon>Pseudomonadati</taxon>
        <taxon>Pseudomonadota</taxon>
        <taxon>Alphaproteobacteria</taxon>
        <taxon>Rhodobacterales</taxon>
        <taxon>Roseobacteraceae</taxon>
        <taxon>Rhodophyticola</taxon>
    </lineage>
</organism>
<reference evidence="7 8" key="1">
    <citation type="submission" date="2018-10" db="EMBL/GenBank/DDBJ databases">
        <authorList>
            <person name="Jung H.S."/>
            <person name="Jeon C.O."/>
        </authorList>
    </citation>
    <scope>NUCLEOTIDE SEQUENCE [LARGE SCALE GENOMIC DNA]</scope>
    <source>
        <strain evidence="7 8">MA-7-27</strain>
    </source>
</reference>
<dbReference type="PANTHER" id="PTHR43423:SF1">
    <property type="entry name" value="ABC TRANSPORTER I FAMILY MEMBER 17"/>
    <property type="match status" value="1"/>
</dbReference>
<dbReference type="GO" id="GO:0016020">
    <property type="term" value="C:membrane"/>
    <property type="evidence" value="ECO:0007669"/>
    <property type="project" value="InterPro"/>
</dbReference>
<dbReference type="CDD" id="cd03260">
    <property type="entry name" value="ABC_PstB_phosphate_transporter"/>
    <property type="match status" value="1"/>
</dbReference>
<proteinExistence type="predicted"/>
<dbReference type="Proteomes" id="UP000281343">
    <property type="component" value="Unassembled WGS sequence"/>
</dbReference>
<evidence type="ECO:0000256" key="4">
    <source>
        <dbReference type="ARBA" id="ARBA00022840"/>
    </source>
</evidence>
<dbReference type="InterPro" id="IPR005670">
    <property type="entry name" value="PstB-like"/>
</dbReference>
<dbReference type="PANTHER" id="PTHR43423">
    <property type="entry name" value="ABC TRANSPORTER I FAMILY MEMBER 17"/>
    <property type="match status" value="1"/>
</dbReference>
<dbReference type="InterPro" id="IPR017871">
    <property type="entry name" value="ABC_transporter-like_CS"/>
</dbReference>
<comment type="caution">
    <text evidence="7">The sequence shown here is derived from an EMBL/GenBank/DDBJ whole genome shotgun (WGS) entry which is preliminary data.</text>
</comment>
<evidence type="ECO:0000259" key="6">
    <source>
        <dbReference type="PROSITE" id="PS50893"/>
    </source>
</evidence>
<evidence type="ECO:0000256" key="5">
    <source>
        <dbReference type="SAM" id="MobiDB-lite"/>
    </source>
</evidence>
<dbReference type="SMART" id="SM00382">
    <property type="entry name" value="AAA"/>
    <property type="match status" value="1"/>
</dbReference>
<dbReference type="PROSITE" id="PS00211">
    <property type="entry name" value="ABC_TRANSPORTER_1"/>
    <property type="match status" value="1"/>
</dbReference>
<evidence type="ECO:0000256" key="3">
    <source>
        <dbReference type="ARBA" id="ARBA00022741"/>
    </source>
</evidence>
<feature type="domain" description="ABC transporter" evidence="6">
    <location>
        <begin position="27"/>
        <end position="270"/>
    </location>
</feature>
<dbReference type="GO" id="GO:0035435">
    <property type="term" value="P:phosphate ion transmembrane transport"/>
    <property type="evidence" value="ECO:0007669"/>
    <property type="project" value="InterPro"/>
</dbReference>
<dbReference type="GO" id="GO:0005524">
    <property type="term" value="F:ATP binding"/>
    <property type="evidence" value="ECO:0007669"/>
    <property type="project" value="UniProtKB-KW"/>
</dbReference>
<dbReference type="SUPFAM" id="SSF52540">
    <property type="entry name" value="P-loop containing nucleoside triphosphate hydrolases"/>
    <property type="match status" value="1"/>
</dbReference>